<dbReference type="Proteomes" id="UP001229651">
    <property type="component" value="Unassembled WGS sequence"/>
</dbReference>
<organism evidence="3 4">
    <name type="scientific">Amycolatopsis thermophila</name>
    <dbReference type="NCBI Taxonomy" id="206084"/>
    <lineage>
        <taxon>Bacteria</taxon>
        <taxon>Bacillati</taxon>
        <taxon>Actinomycetota</taxon>
        <taxon>Actinomycetes</taxon>
        <taxon>Pseudonocardiales</taxon>
        <taxon>Pseudonocardiaceae</taxon>
        <taxon>Amycolatopsis</taxon>
    </lineage>
</organism>
<name>A0ABU0F1Z4_9PSEU</name>
<reference evidence="3 4" key="1">
    <citation type="submission" date="2023-07" db="EMBL/GenBank/DDBJ databases">
        <title>Sequencing the genomes of 1000 actinobacteria strains.</title>
        <authorList>
            <person name="Klenk H.-P."/>
        </authorList>
    </citation>
    <scope>NUCLEOTIDE SEQUENCE [LARGE SCALE GENOMIC DNA]</scope>
    <source>
        <strain evidence="3 4">DSM 45805</strain>
    </source>
</reference>
<evidence type="ECO:0000256" key="2">
    <source>
        <dbReference type="SAM" id="SignalP"/>
    </source>
</evidence>
<feature type="chain" id="PRO_5045330640" evidence="2">
    <location>
        <begin position="49"/>
        <end position="127"/>
    </location>
</feature>
<feature type="signal peptide" evidence="2">
    <location>
        <begin position="1"/>
        <end position="48"/>
    </location>
</feature>
<feature type="region of interest" description="Disordered" evidence="1">
    <location>
        <begin position="108"/>
        <end position="127"/>
    </location>
</feature>
<evidence type="ECO:0000313" key="3">
    <source>
        <dbReference type="EMBL" id="MDQ0381604.1"/>
    </source>
</evidence>
<proteinExistence type="predicted"/>
<accession>A0ABU0F1Z4</accession>
<comment type="caution">
    <text evidence="3">The sequence shown here is derived from an EMBL/GenBank/DDBJ whole genome shotgun (WGS) entry which is preliminary data.</text>
</comment>
<keyword evidence="4" id="KW-1185">Reference proteome</keyword>
<evidence type="ECO:0000313" key="4">
    <source>
        <dbReference type="Proteomes" id="UP001229651"/>
    </source>
</evidence>
<sequence length="127" mass="12724">MSAVLATEVLVAAELFPSRWGMNKVLKKSAIVAAAAAGFMMIGSPAFATQGGGHWDDGGDTGQLGLVNVDDVLNDNNVGVCDNQVNVLGVQVADALNGAGLTVPVLTGASESDSGHAPDTCVADAEN</sequence>
<dbReference type="EMBL" id="JAUSUT010000001">
    <property type="protein sequence ID" value="MDQ0381604.1"/>
    <property type="molecule type" value="Genomic_DNA"/>
</dbReference>
<gene>
    <name evidence="3" type="ORF">FB470_005598</name>
</gene>
<evidence type="ECO:0000256" key="1">
    <source>
        <dbReference type="SAM" id="MobiDB-lite"/>
    </source>
</evidence>
<protein>
    <submittedName>
        <fullName evidence="3">Uncharacterized protein</fullName>
    </submittedName>
</protein>
<keyword evidence="2" id="KW-0732">Signal</keyword>